<comment type="caution">
    <text evidence="1">The sequence shown here is derived from an EMBL/GenBank/DDBJ whole genome shotgun (WGS) entry which is preliminary data.</text>
</comment>
<dbReference type="Proteomes" id="UP001054945">
    <property type="component" value="Unassembled WGS sequence"/>
</dbReference>
<dbReference type="EMBL" id="BPLR01006619">
    <property type="protein sequence ID" value="GIY11203.1"/>
    <property type="molecule type" value="Genomic_DNA"/>
</dbReference>
<gene>
    <name evidence="1" type="ORF">CEXT_131611</name>
</gene>
<reference evidence="1 2" key="1">
    <citation type="submission" date="2021-06" db="EMBL/GenBank/DDBJ databases">
        <title>Caerostris extrusa draft genome.</title>
        <authorList>
            <person name="Kono N."/>
            <person name="Arakawa K."/>
        </authorList>
    </citation>
    <scope>NUCLEOTIDE SEQUENCE [LARGE SCALE GENOMIC DNA]</scope>
</reference>
<name>A0AAV4QNE3_CAEEX</name>
<dbReference type="AlphaFoldDB" id="A0AAV4QNE3"/>
<sequence>MPIEQLDSFTFVNLTVNDISQRKCLAFVKCSDLTKGTQFLLQCLASHDVEAVCDTYQPHERRSICQNCKHAKDEHPLTEKDIKELRATLATLAEDSGAEPPRGDSVYEWIPLSAPKIALKIISIVFQLIR</sequence>
<evidence type="ECO:0000313" key="2">
    <source>
        <dbReference type="Proteomes" id="UP001054945"/>
    </source>
</evidence>
<accession>A0AAV4QNE3</accession>
<proteinExistence type="predicted"/>
<keyword evidence="2" id="KW-1185">Reference proteome</keyword>
<evidence type="ECO:0000313" key="1">
    <source>
        <dbReference type="EMBL" id="GIY11203.1"/>
    </source>
</evidence>
<protein>
    <submittedName>
        <fullName evidence="1">Uncharacterized protein</fullName>
    </submittedName>
</protein>
<organism evidence="1 2">
    <name type="scientific">Caerostris extrusa</name>
    <name type="common">Bark spider</name>
    <name type="synonym">Caerostris bankana</name>
    <dbReference type="NCBI Taxonomy" id="172846"/>
    <lineage>
        <taxon>Eukaryota</taxon>
        <taxon>Metazoa</taxon>
        <taxon>Ecdysozoa</taxon>
        <taxon>Arthropoda</taxon>
        <taxon>Chelicerata</taxon>
        <taxon>Arachnida</taxon>
        <taxon>Araneae</taxon>
        <taxon>Araneomorphae</taxon>
        <taxon>Entelegynae</taxon>
        <taxon>Araneoidea</taxon>
        <taxon>Araneidae</taxon>
        <taxon>Caerostris</taxon>
    </lineage>
</organism>